<accession>A0A6M8HQF5</accession>
<evidence type="ECO:0000256" key="6">
    <source>
        <dbReference type="ARBA" id="ARBA00022538"/>
    </source>
</evidence>
<dbReference type="PANTHER" id="PTHR30540:SF79">
    <property type="entry name" value="LOW AFFINITY POTASSIUM TRANSPORT SYSTEM PROTEIN KUP"/>
    <property type="match status" value="1"/>
</dbReference>
<keyword evidence="8 13" id="KW-0769">Symport</keyword>
<feature type="transmembrane region" description="Helical" evidence="13">
    <location>
        <begin position="321"/>
        <end position="346"/>
    </location>
</feature>
<dbReference type="InterPro" id="IPR053952">
    <property type="entry name" value="K_trans_C"/>
</dbReference>
<comment type="catalytic activity">
    <reaction evidence="13">
        <text>K(+)(in) + H(+)(in) = K(+)(out) + H(+)(out)</text>
        <dbReference type="Rhea" id="RHEA:28490"/>
        <dbReference type="ChEBI" id="CHEBI:15378"/>
        <dbReference type="ChEBI" id="CHEBI:29103"/>
    </reaction>
</comment>
<feature type="transmembrane region" description="Helical" evidence="13">
    <location>
        <begin position="66"/>
        <end position="88"/>
    </location>
</feature>
<evidence type="ECO:0000256" key="4">
    <source>
        <dbReference type="ARBA" id="ARBA00022475"/>
    </source>
</evidence>
<evidence type="ECO:0000256" key="9">
    <source>
        <dbReference type="ARBA" id="ARBA00022958"/>
    </source>
</evidence>
<dbReference type="KEGG" id="lck:HN018_11530"/>
<dbReference type="InterPro" id="IPR003855">
    <property type="entry name" value="K+_transporter"/>
</dbReference>
<dbReference type="AlphaFoldDB" id="A0A6M8HQF5"/>
<dbReference type="GO" id="GO:0005886">
    <property type="term" value="C:plasma membrane"/>
    <property type="evidence" value="ECO:0007669"/>
    <property type="project" value="UniProtKB-SubCell"/>
</dbReference>
<dbReference type="GO" id="GO:0015293">
    <property type="term" value="F:symporter activity"/>
    <property type="evidence" value="ECO:0007669"/>
    <property type="project" value="UniProtKB-UniRule"/>
</dbReference>
<feature type="transmembrane region" description="Helical" evidence="13">
    <location>
        <begin position="203"/>
        <end position="222"/>
    </location>
</feature>
<dbReference type="EMBL" id="CP053708">
    <property type="protein sequence ID" value="QKE90582.1"/>
    <property type="molecule type" value="Genomic_DNA"/>
</dbReference>
<dbReference type="HAMAP" id="MF_01522">
    <property type="entry name" value="Kup"/>
    <property type="match status" value="1"/>
</dbReference>
<comment type="subcellular location">
    <subcellularLocation>
        <location evidence="13">Cell membrane</location>
        <topology evidence="13">Multi-pass membrane protein</topology>
    </subcellularLocation>
    <subcellularLocation>
        <location evidence="1">Membrane</location>
        <topology evidence="1">Multi-pass membrane protein</topology>
    </subcellularLocation>
</comment>
<dbReference type="PANTHER" id="PTHR30540">
    <property type="entry name" value="OSMOTIC STRESS POTASSIUM TRANSPORTER"/>
    <property type="match status" value="1"/>
</dbReference>
<evidence type="ECO:0000256" key="8">
    <source>
        <dbReference type="ARBA" id="ARBA00022847"/>
    </source>
</evidence>
<evidence type="ECO:0000256" key="1">
    <source>
        <dbReference type="ARBA" id="ARBA00004141"/>
    </source>
</evidence>
<gene>
    <name evidence="13" type="primary">kup</name>
    <name evidence="17" type="ORF">HN018_11530</name>
</gene>
<keyword evidence="12 13" id="KW-0472">Membrane</keyword>
<keyword evidence="18" id="KW-1185">Reference proteome</keyword>
<feature type="transmembrane region" description="Helical" evidence="13">
    <location>
        <begin position="242"/>
        <end position="264"/>
    </location>
</feature>
<dbReference type="InterPro" id="IPR053951">
    <property type="entry name" value="K_trans_N"/>
</dbReference>
<keyword evidence="5" id="KW-0997">Cell inner membrane</keyword>
<evidence type="ECO:0000256" key="7">
    <source>
        <dbReference type="ARBA" id="ARBA00022692"/>
    </source>
</evidence>
<evidence type="ECO:0000256" key="5">
    <source>
        <dbReference type="ARBA" id="ARBA00022519"/>
    </source>
</evidence>
<keyword evidence="10 13" id="KW-1133">Transmembrane helix</keyword>
<keyword evidence="6 13" id="KW-0633">Potassium transport</keyword>
<keyword evidence="11 13" id="KW-0406">Ion transport</keyword>
<reference evidence="17 18" key="1">
    <citation type="journal article" date="2014" name="World J. Microbiol. Biotechnol.">
        <title>Biodiversity and physiological characteristics of Antarctic and Arctic lichens-associated bacteria.</title>
        <authorList>
            <person name="Lee Y.M."/>
            <person name="Kim E.H."/>
            <person name="Lee H.K."/>
            <person name="Hong S.G."/>
        </authorList>
    </citation>
    <scope>NUCLEOTIDE SEQUENCE [LARGE SCALE GENOMIC DNA]</scope>
    <source>
        <strain evidence="17 18">PAMC 26569</strain>
    </source>
</reference>
<organism evidence="17 18">
    <name type="scientific">Lichenicola cladoniae</name>
    <dbReference type="NCBI Taxonomy" id="1484109"/>
    <lineage>
        <taxon>Bacteria</taxon>
        <taxon>Pseudomonadati</taxon>
        <taxon>Pseudomonadota</taxon>
        <taxon>Alphaproteobacteria</taxon>
        <taxon>Acetobacterales</taxon>
        <taxon>Acetobacteraceae</taxon>
        <taxon>Lichenicola</taxon>
    </lineage>
</organism>
<dbReference type="Pfam" id="PF02705">
    <property type="entry name" value="K_trans"/>
    <property type="match status" value="1"/>
</dbReference>
<feature type="transmembrane region" description="Helical" evidence="13">
    <location>
        <begin position="458"/>
        <end position="475"/>
    </location>
</feature>
<protein>
    <recommendedName>
        <fullName evidence="13">Probable potassium transport system protein Kup</fullName>
    </recommendedName>
</protein>
<comment type="function">
    <text evidence="13">Transport of potassium into the cell. Likely operates as a K(+):H(+) symporter.</text>
</comment>
<evidence type="ECO:0000313" key="17">
    <source>
        <dbReference type="EMBL" id="QKE90582.1"/>
    </source>
</evidence>
<keyword evidence="4 13" id="KW-1003">Cell membrane</keyword>
<dbReference type="GO" id="GO:0015079">
    <property type="term" value="F:potassium ion transmembrane transporter activity"/>
    <property type="evidence" value="ECO:0007669"/>
    <property type="project" value="UniProtKB-UniRule"/>
</dbReference>
<feature type="transmembrane region" description="Helical" evidence="13">
    <location>
        <begin position="399"/>
        <end position="421"/>
    </location>
</feature>
<evidence type="ECO:0000259" key="16">
    <source>
        <dbReference type="Pfam" id="PF22776"/>
    </source>
</evidence>
<evidence type="ECO:0000256" key="11">
    <source>
        <dbReference type="ARBA" id="ARBA00023065"/>
    </source>
</evidence>
<keyword evidence="9 13" id="KW-0630">Potassium</keyword>
<name>A0A6M8HQF5_9PROT</name>
<keyword evidence="3 13" id="KW-0813">Transport</keyword>
<feature type="transmembrane region" description="Helical" evidence="13">
    <location>
        <begin position="433"/>
        <end position="452"/>
    </location>
</feature>
<dbReference type="InterPro" id="IPR023051">
    <property type="entry name" value="Kup"/>
</dbReference>
<comment type="similarity">
    <text evidence="2 13">Belongs to the HAK/KUP transporter (TC 2.A.72) family.</text>
</comment>
<evidence type="ECO:0000313" key="18">
    <source>
        <dbReference type="Proteomes" id="UP000500767"/>
    </source>
</evidence>
<evidence type="ECO:0000256" key="10">
    <source>
        <dbReference type="ARBA" id="ARBA00022989"/>
    </source>
</evidence>
<feature type="transmembrane region" description="Helical" evidence="13">
    <location>
        <begin position="372"/>
        <end position="393"/>
    </location>
</feature>
<feature type="region of interest" description="Disordered" evidence="14">
    <location>
        <begin position="1"/>
        <end position="26"/>
    </location>
</feature>
<dbReference type="RefSeq" id="WP_171835529.1">
    <property type="nucleotide sequence ID" value="NZ_CP053708.1"/>
</dbReference>
<feature type="transmembrane region" description="Helical" evidence="13">
    <location>
        <begin position="170"/>
        <end position="191"/>
    </location>
</feature>
<evidence type="ECO:0000256" key="12">
    <source>
        <dbReference type="ARBA" id="ARBA00023136"/>
    </source>
</evidence>
<keyword evidence="7 13" id="KW-0812">Transmembrane</keyword>
<feature type="domain" description="K+ potassium transporter C-terminal" evidence="16">
    <location>
        <begin position="509"/>
        <end position="659"/>
    </location>
</feature>
<evidence type="ECO:0000259" key="15">
    <source>
        <dbReference type="Pfam" id="PF02705"/>
    </source>
</evidence>
<dbReference type="Pfam" id="PF22776">
    <property type="entry name" value="K_trans_C"/>
    <property type="match status" value="1"/>
</dbReference>
<feature type="transmembrane region" description="Helical" evidence="13">
    <location>
        <begin position="26"/>
        <end position="46"/>
    </location>
</feature>
<dbReference type="Proteomes" id="UP000500767">
    <property type="component" value="Chromosome"/>
</dbReference>
<evidence type="ECO:0000256" key="13">
    <source>
        <dbReference type="HAMAP-Rule" id="MF_01522"/>
    </source>
</evidence>
<feature type="transmembrane region" description="Helical" evidence="13">
    <location>
        <begin position="132"/>
        <end position="150"/>
    </location>
</feature>
<evidence type="ECO:0000256" key="14">
    <source>
        <dbReference type="SAM" id="MobiDB-lite"/>
    </source>
</evidence>
<feature type="domain" description="K+ potassium transporter integral membrane" evidence="15">
    <location>
        <begin position="32"/>
        <end position="491"/>
    </location>
</feature>
<feature type="transmembrane region" description="Helical" evidence="13">
    <location>
        <begin position="276"/>
        <end position="301"/>
    </location>
</feature>
<evidence type="ECO:0000256" key="3">
    <source>
        <dbReference type="ARBA" id="ARBA00022448"/>
    </source>
</evidence>
<proteinExistence type="inferred from homology"/>
<sequence>MQPETRPAARPTTQGKSQPEGKPKPPALPVSMLAALGIVYGDLGTSPLYTMQTVLETTGGTLSADAVLGLLSLIIWALIIVVALKYCLFVMAADNHGEGGILALTALVTGSKPEAEQPAPPAPARPSVSIRLLLTCGLFGGALLYGDGILTPSISVLSAVEGVGVATPALAHLVLPVAVVILLALFALQAVGTERIGRLFGPIMLLWFLVIGTFGAISLTRHPEVLWAIDPRHGMHFLIAHHWRSLAVLGGVFLALTGAEALYADMGHIGRLPIRLSWFVVVLPSLLLCYAGQSASLIGLAKLPSNPFYGIIPHDIFPIAIWPMVVLATCATVIASQAIITGVFSLTRQAIQLGWFPGLNIRQTSSEEYGQIYVPVVNWTMMVLTLAVTVGFGSSARLAGAYGMAVSTTMLLTTVLLYSYLRRVAHWPVAGALVIGGLFLAVDLAFFAANLLKIAEGGFIPLVLGAVVFLVMTSWRRGIAALRTVASEKILAPELFLQQIADGHVPRVPGTVVFLTRLRDPIPPVMVAHVEQFGALQQNVVTLTIKFEEVPRVPVAERISLKRHEGGVWHVIARYGFIEIPSLPTALAEASTMGCAIVPQEAIFIGARDEVVADRTGRGNGLPGWRRMLFGLMYRNAVHLVDRFDLPPDRYVQIGRQIAL</sequence>
<evidence type="ECO:0000256" key="2">
    <source>
        <dbReference type="ARBA" id="ARBA00007019"/>
    </source>
</evidence>